<dbReference type="Pfam" id="PF00106">
    <property type="entry name" value="adh_short"/>
    <property type="match status" value="1"/>
</dbReference>
<dbReference type="OrthoDB" id="9775296at2"/>
<dbReference type="PANTHER" id="PTHR45267:SF2">
    <property type="entry name" value="NADPH-DEPENDENT PTERIN ALDEHYDE REDUCTASE"/>
    <property type="match status" value="1"/>
</dbReference>
<dbReference type="PRINTS" id="PR00081">
    <property type="entry name" value="GDHRDH"/>
</dbReference>
<dbReference type="GO" id="GO:0016616">
    <property type="term" value="F:oxidoreductase activity, acting on the CH-OH group of donors, NAD or NADP as acceptor"/>
    <property type="evidence" value="ECO:0007669"/>
    <property type="project" value="TreeGrafter"/>
</dbReference>
<dbReference type="Gene3D" id="3.40.50.720">
    <property type="entry name" value="NAD(P)-binding Rossmann-like Domain"/>
    <property type="match status" value="1"/>
</dbReference>
<evidence type="ECO:0000256" key="1">
    <source>
        <dbReference type="RuleBase" id="RU000363"/>
    </source>
</evidence>
<dbReference type="SUPFAM" id="SSF51735">
    <property type="entry name" value="NAD(P)-binding Rossmann-fold domains"/>
    <property type="match status" value="1"/>
</dbReference>
<comment type="similarity">
    <text evidence="1">Belongs to the short-chain dehydrogenases/reductases (SDR) family.</text>
</comment>
<dbReference type="PROSITE" id="PS00061">
    <property type="entry name" value="ADH_SHORT"/>
    <property type="match status" value="1"/>
</dbReference>
<proteinExistence type="inferred from homology"/>
<dbReference type="GO" id="GO:0005829">
    <property type="term" value="C:cytosol"/>
    <property type="evidence" value="ECO:0007669"/>
    <property type="project" value="TreeGrafter"/>
</dbReference>
<dbReference type="AlphaFoldDB" id="A0A556QME2"/>
<dbReference type="PANTHER" id="PTHR45267">
    <property type="match status" value="1"/>
</dbReference>
<dbReference type="EMBL" id="VMBG01000001">
    <property type="protein sequence ID" value="TSJ77816.1"/>
    <property type="molecule type" value="Genomic_DNA"/>
</dbReference>
<dbReference type="InterPro" id="IPR053241">
    <property type="entry name" value="NADPH_pterin_aldehyde_rdct"/>
</dbReference>
<dbReference type="Proteomes" id="UP000315648">
    <property type="component" value="Unassembled WGS sequence"/>
</dbReference>
<dbReference type="RefSeq" id="WP_144228158.1">
    <property type="nucleotide sequence ID" value="NZ_CBCRVV010000001.1"/>
</dbReference>
<organism evidence="2 3">
    <name type="scientific">Rariglobus hedericola</name>
    <dbReference type="NCBI Taxonomy" id="2597822"/>
    <lineage>
        <taxon>Bacteria</taxon>
        <taxon>Pseudomonadati</taxon>
        <taxon>Verrucomicrobiota</taxon>
        <taxon>Opitutia</taxon>
        <taxon>Opitutales</taxon>
        <taxon>Opitutaceae</taxon>
        <taxon>Rariglobus</taxon>
    </lineage>
</organism>
<dbReference type="PRINTS" id="PR00080">
    <property type="entry name" value="SDRFAMILY"/>
</dbReference>
<dbReference type="CDD" id="cd05233">
    <property type="entry name" value="SDR_c"/>
    <property type="match status" value="1"/>
</dbReference>
<keyword evidence="3" id="KW-1185">Reference proteome</keyword>
<name>A0A556QME2_9BACT</name>
<comment type="caution">
    <text evidence="2">The sequence shown here is derived from an EMBL/GenBank/DDBJ whole genome shotgun (WGS) entry which is preliminary data.</text>
</comment>
<dbReference type="InterPro" id="IPR002347">
    <property type="entry name" value="SDR_fam"/>
</dbReference>
<sequence length="228" mass="24113">MKIIITGVTRGLGRALTEEFIRLGHTVMGCGRGSEGVFDLRMKYGAPHSFDVVDVSNATKVGMWGARVLGFGEVPDILINNAGLMNTPAPLWNVPAEEFATLVNVNITGTANVIREFVPAMVAAKKGVIVNLSSGWGRGVSPDVAPYCASKWAIEGLTKALAEELPSGMVAVPLNPGVIDTDMLRQCWGEGAGNYPKAEAWAKVASPFILKLSAADNGRSLTVPDFEG</sequence>
<gene>
    <name evidence="2" type="ORF">FPL22_00485</name>
</gene>
<dbReference type="InterPro" id="IPR036291">
    <property type="entry name" value="NAD(P)-bd_dom_sf"/>
</dbReference>
<evidence type="ECO:0000313" key="2">
    <source>
        <dbReference type="EMBL" id="TSJ77816.1"/>
    </source>
</evidence>
<dbReference type="InterPro" id="IPR020904">
    <property type="entry name" value="Sc_DH/Rdtase_CS"/>
</dbReference>
<evidence type="ECO:0000313" key="3">
    <source>
        <dbReference type="Proteomes" id="UP000315648"/>
    </source>
</evidence>
<reference evidence="2 3" key="1">
    <citation type="submission" date="2019-07" db="EMBL/GenBank/DDBJ databases">
        <title>Description of 53C-WASEF.</title>
        <authorList>
            <person name="Pitt A."/>
            <person name="Hahn M.W."/>
        </authorList>
    </citation>
    <scope>NUCLEOTIDE SEQUENCE [LARGE SCALE GENOMIC DNA]</scope>
    <source>
        <strain evidence="2 3">53C-WASEF</strain>
    </source>
</reference>
<accession>A0A556QME2</accession>
<protein>
    <submittedName>
        <fullName evidence="2">SDR family oxidoreductase</fullName>
    </submittedName>
</protein>